<evidence type="ECO:0000313" key="10">
    <source>
        <dbReference type="EMBL" id="CAE1282073.1"/>
    </source>
</evidence>
<keyword evidence="11" id="KW-1185">Reference proteome</keyword>
<organism evidence="10 11">
    <name type="scientific">Acanthosepion pharaonis</name>
    <name type="common">Pharaoh cuttlefish</name>
    <name type="synonym">Sepia pharaonis</name>
    <dbReference type="NCBI Taxonomy" id="158019"/>
    <lineage>
        <taxon>Eukaryota</taxon>
        <taxon>Metazoa</taxon>
        <taxon>Spiralia</taxon>
        <taxon>Lophotrochozoa</taxon>
        <taxon>Mollusca</taxon>
        <taxon>Cephalopoda</taxon>
        <taxon>Coleoidea</taxon>
        <taxon>Decapodiformes</taxon>
        <taxon>Sepiida</taxon>
        <taxon>Sepiina</taxon>
        <taxon>Sepiidae</taxon>
        <taxon>Acanthosepion</taxon>
    </lineage>
</organism>
<comment type="caution">
    <text evidence="10">The sequence shown here is derived from an EMBL/GenBank/DDBJ whole genome shotgun (WGS) entry which is preliminary data.</text>
</comment>
<keyword evidence="8" id="KW-1133">Transmembrane helix</keyword>
<dbReference type="GO" id="GO:0030154">
    <property type="term" value="P:cell differentiation"/>
    <property type="evidence" value="ECO:0007669"/>
    <property type="project" value="TreeGrafter"/>
</dbReference>
<evidence type="ECO:0000313" key="11">
    <source>
        <dbReference type="Proteomes" id="UP000597762"/>
    </source>
</evidence>
<feature type="transmembrane region" description="Helical" evidence="8">
    <location>
        <begin position="167"/>
        <end position="185"/>
    </location>
</feature>
<evidence type="ECO:0000256" key="1">
    <source>
        <dbReference type="ARBA" id="ARBA00022723"/>
    </source>
</evidence>
<dbReference type="EMBL" id="CAHIKZ030002155">
    <property type="protein sequence ID" value="CAE1282073.1"/>
    <property type="molecule type" value="Genomic_DNA"/>
</dbReference>
<keyword evidence="3" id="KW-0862">Zinc</keyword>
<keyword evidence="8" id="KW-0812">Transmembrane</keyword>
<dbReference type="GO" id="GO:0045944">
    <property type="term" value="P:positive regulation of transcription by RNA polymerase II"/>
    <property type="evidence" value="ECO:0007669"/>
    <property type="project" value="TreeGrafter"/>
</dbReference>
<feature type="transmembrane region" description="Helical" evidence="8">
    <location>
        <begin position="99"/>
        <end position="127"/>
    </location>
</feature>
<dbReference type="PANTHER" id="PTHR24082">
    <property type="entry name" value="NUCLEAR HORMONE RECEPTOR"/>
    <property type="match status" value="1"/>
</dbReference>
<accession>A0A812CZV2</accession>
<evidence type="ECO:0000256" key="2">
    <source>
        <dbReference type="ARBA" id="ARBA00022771"/>
    </source>
</evidence>
<keyword evidence="6" id="KW-0804">Transcription</keyword>
<dbReference type="GO" id="GO:0008270">
    <property type="term" value="F:zinc ion binding"/>
    <property type="evidence" value="ECO:0007669"/>
    <property type="project" value="UniProtKB-KW"/>
</dbReference>
<keyword evidence="1" id="KW-0479">Metal-binding</keyword>
<dbReference type="InterPro" id="IPR000536">
    <property type="entry name" value="Nucl_hrmn_rcpt_lig-bd"/>
</dbReference>
<evidence type="ECO:0000259" key="9">
    <source>
        <dbReference type="PROSITE" id="PS51843"/>
    </source>
</evidence>
<feature type="transmembrane region" description="Helical" evidence="8">
    <location>
        <begin position="197"/>
        <end position="217"/>
    </location>
</feature>
<dbReference type="GO" id="GO:0000978">
    <property type="term" value="F:RNA polymerase II cis-regulatory region sequence-specific DNA binding"/>
    <property type="evidence" value="ECO:0007669"/>
    <property type="project" value="TreeGrafter"/>
</dbReference>
<keyword evidence="4" id="KW-0805">Transcription regulation</keyword>
<dbReference type="GO" id="GO:0000122">
    <property type="term" value="P:negative regulation of transcription by RNA polymerase II"/>
    <property type="evidence" value="ECO:0007669"/>
    <property type="project" value="TreeGrafter"/>
</dbReference>
<evidence type="ECO:0000256" key="8">
    <source>
        <dbReference type="SAM" id="Phobius"/>
    </source>
</evidence>
<dbReference type="InterPro" id="IPR035500">
    <property type="entry name" value="NHR-like_dom_sf"/>
</dbReference>
<feature type="domain" description="NR LBD" evidence="9">
    <location>
        <begin position="1"/>
        <end position="126"/>
    </location>
</feature>
<name>A0A812CZV2_ACAPH</name>
<feature type="transmembrane region" description="Helical" evidence="8">
    <location>
        <begin position="139"/>
        <end position="161"/>
    </location>
</feature>
<evidence type="ECO:0000256" key="7">
    <source>
        <dbReference type="ARBA" id="ARBA00023170"/>
    </source>
</evidence>
<protein>
    <recommendedName>
        <fullName evidence="9">NR LBD domain-containing protein</fullName>
    </recommendedName>
</protein>
<reference evidence="10" key="1">
    <citation type="submission" date="2021-01" db="EMBL/GenBank/DDBJ databases">
        <authorList>
            <person name="Li R."/>
            <person name="Bekaert M."/>
        </authorList>
    </citation>
    <scope>NUCLEOTIDE SEQUENCE</scope>
    <source>
        <strain evidence="10">Farmed</strain>
    </source>
</reference>
<proteinExistence type="predicted"/>
<dbReference type="Gene3D" id="1.10.565.10">
    <property type="entry name" value="Retinoid X Receptor"/>
    <property type="match status" value="1"/>
</dbReference>
<keyword evidence="2" id="KW-0863">Zinc-finger</keyword>
<keyword evidence="7" id="KW-0675">Receptor</keyword>
<keyword evidence="5" id="KW-0238">DNA-binding</keyword>
<evidence type="ECO:0000256" key="6">
    <source>
        <dbReference type="ARBA" id="ARBA00023163"/>
    </source>
</evidence>
<dbReference type="Pfam" id="PF00104">
    <property type="entry name" value="Hormone_recep"/>
    <property type="match status" value="1"/>
</dbReference>
<evidence type="ECO:0000256" key="5">
    <source>
        <dbReference type="ARBA" id="ARBA00023125"/>
    </source>
</evidence>
<dbReference type="GO" id="GO:0004879">
    <property type="term" value="F:nuclear receptor activity"/>
    <property type="evidence" value="ECO:0007669"/>
    <property type="project" value="TreeGrafter"/>
</dbReference>
<evidence type="ECO:0000256" key="3">
    <source>
        <dbReference type="ARBA" id="ARBA00022833"/>
    </source>
</evidence>
<dbReference type="GO" id="GO:0009755">
    <property type="term" value="P:hormone-mediated signaling pathway"/>
    <property type="evidence" value="ECO:0007669"/>
    <property type="project" value="TreeGrafter"/>
</dbReference>
<dbReference type="Proteomes" id="UP000597762">
    <property type="component" value="Unassembled WGS sequence"/>
</dbReference>
<dbReference type="PANTHER" id="PTHR24082:SF473">
    <property type="entry name" value="ECDYSONE-INDUCED PROTEIN 75B, ISOFORM B"/>
    <property type="match status" value="1"/>
</dbReference>
<dbReference type="PROSITE" id="PS51843">
    <property type="entry name" value="NR_LBD"/>
    <property type="match status" value="1"/>
</dbReference>
<feature type="transmembrane region" description="Helical" evidence="8">
    <location>
        <begin position="66"/>
        <end position="87"/>
    </location>
</feature>
<evidence type="ECO:0000256" key="4">
    <source>
        <dbReference type="ARBA" id="ARBA00023015"/>
    </source>
</evidence>
<dbReference type="SUPFAM" id="SSF48508">
    <property type="entry name" value="Nuclear receptor ligand-binding domain"/>
    <property type="match status" value="1"/>
</dbReference>
<gene>
    <name evidence="10" type="ORF">SPHA_43216</name>
</gene>
<dbReference type="InterPro" id="IPR050234">
    <property type="entry name" value="Nuclear_hormone_rcpt_NR1"/>
</dbReference>
<dbReference type="AlphaFoldDB" id="A0A812CZV2"/>
<keyword evidence="8" id="KW-0472">Membrane</keyword>
<sequence>MFDFADHFNKLNLKENELALFSAIVLFSPDRPGLRNVEQIRKLQETLLKSLENLSFPLFPHFPHSFLSLFFALSCIFSLLTFLSFSLPIFPTCSFTTSLLLYSFLCLSFSYTFSLYFLFLTLSLLAFYSSLYPLLLKILYVFVFFVFYPLCHILSLILPIFPPPAGITLLTFFLVSFTALLSPYDKISRKKIQFKKIFRTAGNVKSFLPFFFLFLLIQLH</sequence>
<dbReference type="OrthoDB" id="7634782at2759"/>